<organism evidence="1 2">
    <name type="scientific">Brevibacterium ammoniilyticum</name>
    <dbReference type="NCBI Taxonomy" id="1046555"/>
    <lineage>
        <taxon>Bacteria</taxon>
        <taxon>Bacillati</taxon>
        <taxon>Actinomycetota</taxon>
        <taxon>Actinomycetes</taxon>
        <taxon>Micrococcales</taxon>
        <taxon>Brevibacteriaceae</taxon>
        <taxon>Brevibacterium</taxon>
    </lineage>
</organism>
<evidence type="ECO:0000313" key="2">
    <source>
        <dbReference type="Proteomes" id="UP001498935"/>
    </source>
</evidence>
<dbReference type="EMBL" id="BAABNP010000009">
    <property type="protein sequence ID" value="GAA5341364.1"/>
    <property type="molecule type" value="Genomic_DNA"/>
</dbReference>
<gene>
    <name evidence="1" type="ORF">KACC15558_24040</name>
</gene>
<accession>A0ABP9U555</accession>
<proteinExistence type="predicted"/>
<reference evidence="1 2" key="1">
    <citation type="submission" date="2024-02" db="EMBL/GenBank/DDBJ databases">
        <title>Characterization of antibiotic resistant novel bacterial strains and their environmental applications.</title>
        <authorList>
            <person name="Manzoor S."/>
            <person name="Abbas S."/>
            <person name="Arshad M."/>
            <person name="Li W.J."/>
            <person name="Ahmed I."/>
        </authorList>
    </citation>
    <scope>NUCLEOTIDE SEQUENCE [LARGE SCALE GENOMIC DNA]</scope>
    <source>
        <strain evidence="1 2">KACC 15558</strain>
    </source>
</reference>
<comment type="caution">
    <text evidence="1">The sequence shown here is derived from an EMBL/GenBank/DDBJ whole genome shotgun (WGS) entry which is preliminary data.</text>
</comment>
<sequence length="101" mass="11301">MIPLSHSMTADTLFQSFVCAWIPGCATTRESDCSDTGREAPTPREGCGLPVSHLISEADCELGRKFAGEARRFAEVEVAKRFQNQPFTVVWFTIWDGIRMM</sequence>
<dbReference type="Proteomes" id="UP001498935">
    <property type="component" value="Unassembled WGS sequence"/>
</dbReference>
<evidence type="ECO:0000313" key="1">
    <source>
        <dbReference type="EMBL" id="GAA5341364.1"/>
    </source>
</evidence>
<keyword evidence="2" id="KW-1185">Reference proteome</keyword>
<name>A0ABP9U555_9MICO</name>
<protein>
    <submittedName>
        <fullName evidence="1">Uncharacterized protein</fullName>
    </submittedName>
</protein>